<dbReference type="AlphaFoldDB" id="A0A1X1EMH0"/>
<evidence type="ECO:0000313" key="2">
    <source>
        <dbReference type="Proteomes" id="UP000193749"/>
    </source>
</evidence>
<organism evidence="1 2">
    <name type="scientific">Pantoea cypripedii</name>
    <name type="common">Pectobacterium cypripedii</name>
    <name type="synonym">Erwinia cypripedii</name>
    <dbReference type="NCBI Taxonomy" id="55209"/>
    <lineage>
        <taxon>Bacteria</taxon>
        <taxon>Pseudomonadati</taxon>
        <taxon>Pseudomonadota</taxon>
        <taxon>Gammaproteobacteria</taxon>
        <taxon>Enterobacterales</taxon>
        <taxon>Erwiniaceae</taxon>
        <taxon>Pantoea</taxon>
    </lineage>
</organism>
<dbReference type="EMBL" id="MLJI01000002">
    <property type="protein sequence ID" value="ORM90168.1"/>
    <property type="molecule type" value="Genomic_DNA"/>
</dbReference>
<accession>A0A1X1EMH0</accession>
<dbReference type="Proteomes" id="UP000193749">
    <property type="component" value="Unassembled WGS sequence"/>
</dbReference>
<gene>
    <name evidence="1" type="ORF">HA50_26850</name>
</gene>
<reference evidence="1 2" key="1">
    <citation type="journal article" date="2017" name="Antonie Van Leeuwenhoek">
        <title>Phylogenomic resolution of the bacterial genus Pantoea and its relationship with Erwinia and Tatumella.</title>
        <authorList>
            <person name="Palmer M."/>
            <person name="Steenkamp E.T."/>
            <person name="Coetzee M.P."/>
            <person name="Chan W.Y."/>
            <person name="van Zyl E."/>
            <person name="De Maayer P."/>
            <person name="Coutinho T.A."/>
            <person name="Blom J."/>
            <person name="Smits T.H."/>
            <person name="Duffy B."/>
            <person name="Venter S.N."/>
        </authorList>
    </citation>
    <scope>NUCLEOTIDE SEQUENCE [LARGE SCALE GENOMIC DNA]</scope>
    <source>
        <strain evidence="1 2">LMG 2657</strain>
    </source>
</reference>
<dbReference type="RefSeq" id="WP_084879897.1">
    <property type="nucleotide sequence ID" value="NZ_MLJI01000002.1"/>
</dbReference>
<name>A0A1X1EMH0_PANCY</name>
<protein>
    <submittedName>
        <fullName evidence="1">Uncharacterized protein</fullName>
    </submittedName>
</protein>
<sequence length="120" mass="13547">MAFYRVSPEQIASISRYACDVAGIINPTFAVVFSRELAKVNAQSLAIWSGNEVHADEISNEFIEDAECFDAAQTLAFICHYRWQVMEVPFFPSTVTGILLEQIASYCRCEIVRMAENQKN</sequence>
<proteinExistence type="predicted"/>
<comment type="caution">
    <text evidence="1">The sequence shown here is derived from an EMBL/GenBank/DDBJ whole genome shotgun (WGS) entry which is preliminary data.</text>
</comment>
<evidence type="ECO:0000313" key="1">
    <source>
        <dbReference type="EMBL" id="ORM90168.1"/>
    </source>
</evidence>
<keyword evidence="2" id="KW-1185">Reference proteome</keyword>